<dbReference type="PANTHER" id="PTHR21060:SF15">
    <property type="entry name" value="ACETATE KINASE-RELATED"/>
    <property type="match status" value="1"/>
</dbReference>
<dbReference type="NCBIfam" id="NF009063">
    <property type="entry name" value="PRK12397.1"/>
    <property type="match status" value="1"/>
</dbReference>
<dbReference type="GO" id="GO:0008776">
    <property type="term" value="F:acetate kinase activity"/>
    <property type="evidence" value="ECO:0007669"/>
    <property type="project" value="TreeGrafter"/>
</dbReference>
<gene>
    <name evidence="7" type="primary">pduW</name>
    <name evidence="8" type="ORF">HNR75_000505</name>
</gene>
<dbReference type="GO" id="GO:0005524">
    <property type="term" value="F:ATP binding"/>
    <property type="evidence" value="ECO:0007669"/>
    <property type="project" value="UniProtKB-KW"/>
</dbReference>
<name>A0A841GMA9_9GAMM</name>
<dbReference type="CDD" id="cd24010">
    <property type="entry name" value="ASKHA_NBD_AcK_PK"/>
    <property type="match status" value="1"/>
</dbReference>
<evidence type="ECO:0000313" key="9">
    <source>
        <dbReference type="Proteomes" id="UP000585721"/>
    </source>
</evidence>
<keyword evidence="3 7" id="KW-0808">Transferase</keyword>
<dbReference type="AlphaFoldDB" id="A0A841GMA9"/>
<keyword evidence="2 7" id="KW-0963">Cytoplasm</keyword>
<dbReference type="InterPro" id="IPR000890">
    <property type="entry name" value="Aliphatic_acid_kin_short-chain"/>
</dbReference>
<evidence type="ECO:0000256" key="4">
    <source>
        <dbReference type="ARBA" id="ARBA00022741"/>
    </source>
</evidence>
<organism evidence="8 9">
    <name type="scientific">Tolumonas osonensis</name>
    <dbReference type="NCBI Taxonomy" id="675874"/>
    <lineage>
        <taxon>Bacteria</taxon>
        <taxon>Pseudomonadati</taxon>
        <taxon>Pseudomonadota</taxon>
        <taxon>Gammaproteobacteria</taxon>
        <taxon>Aeromonadales</taxon>
        <taxon>Aeromonadaceae</taxon>
        <taxon>Tolumonas</taxon>
    </lineage>
</organism>
<dbReference type="Proteomes" id="UP000585721">
    <property type="component" value="Unassembled WGS sequence"/>
</dbReference>
<dbReference type="EC" id="2.7.2.15" evidence="7"/>
<dbReference type="PROSITE" id="PS01075">
    <property type="entry name" value="ACETATE_KINASE_1"/>
    <property type="match status" value="1"/>
</dbReference>
<dbReference type="SUPFAM" id="SSF53067">
    <property type="entry name" value="Actin-like ATPase domain"/>
    <property type="match status" value="2"/>
</dbReference>
<accession>A0A841GMA9</accession>
<dbReference type="PIRSF" id="PIRSF000722">
    <property type="entry name" value="Acetate_prop_kin"/>
    <property type="match status" value="1"/>
</dbReference>
<evidence type="ECO:0000256" key="2">
    <source>
        <dbReference type="ARBA" id="ARBA00022490"/>
    </source>
</evidence>
<keyword evidence="4 7" id="KW-0547">Nucleotide-binding</keyword>
<dbReference type="HAMAP" id="MF_01882">
    <property type="entry name" value="Propion_kin_subfam2"/>
    <property type="match status" value="1"/>
</dbReference>
<dbReference type="InterPro" id="IPR023865">
    <property type="entry name" value="Aliphatic_acid_kinase_CS"/>
</dbReference>
<dbReference type="PROSITE" id="PS01076">
    <property type="entry name" value="ACETATE_KINASE_2"/>
    <property type="match status" value="1"/>
</dbReference>
<evidence type="ECO:0000256" key="7">
    <source>
        <dbReference type="HAMAP-Rule" id="MF_01882"/>
    </source>
</evidence>
<dbReference type="Gene3D" id="3.30.420.40">
    <property type="match status" value="2"/>
</dbReference>
<dbReference type="HAMAP" id="MF_00020">
    <property type="entry name" value="Acetate_kinase"/>
    <property type="match status" value="1"/>
</dbReference>
<comment type="caution">
    <text evidence="8">The sequence shown here is derived from an EMBL/GenBank/DDBJ whole genome shotgun (WGS) entry which is preliminary data.</text>
</comment>
<dbReference type="InterPro" id="IPR004372">
    <property type="entry name" value="Ac/propionate_kinase"/>
</dbReference>
<dbReference type="RefSeq" id="WP_188025452.1">
    <property type="nucleotide sequence ID" value="NZ_JACHGR010000002.1"/>
</dbReference>
<evidence type="ECO:0000256" key="1">
    <source>
        <dbReference type="ARBA" id="ARBA00004836"/>
    </source>
</evidence>
<proteinExistence type="inferred from homology"/>
<dbReference type="Pfam" id="PF00871">
    <property type="entry name" value="Acetate_kinase"/>
    <property type="match status" value="1"/>
</dbReference>
<comment type="pathway">
    <text evidence="1">Polyol metabolism; 1,2-propanediol degradation.</text>
</comment>
<dbReference type="PRINTS" id="PR00471">
    <property type="entry name" value="ACETATEKNASE"/>
</dbReference>
<reference evidence="8 9" key="1">
    <citation type="submission" date="2020-08" db="EMBL/GenBank/DDBJ databases">
        <title>Genomic Encyclopedia of Type Strains, Phase IV (KMG-IV): sequencing the most valuable type-strain genomes for metagenomic binning, comparative biology and taxonomic classification.</title>
        <authorList>
            <person name="Goeker M."/>
        </authorList>
    </citation>
    <scope>NUCLEOTIDE SEQUENCE [LARGE SCALE GENOMIC DNA]</scope>
    <source>
        <strain evidence="8 9">DSM 22975</strain>
    </source>
</reference>
<dbReference type="NCBIfam" id="TIGR00016">
    <property type="entry name" value="ackA"/>
    <property type="match status" value="1"/>
</dbReference>
<dbReference type="InterPro" id="IPR024896">
    <property type="entry name" value="Propionate_kinase_PduW"/>
</dbReference>
<keyword evidence="6 7" id="KW-0067">ATP-binding</keyword>
<dbReference type="InterPro" id="IPR043129">
    <property type="entry name" value="ATPase_NBD"/>
</dbReference>
<keyword evidence="5 7" id="KW-0418">Kinase</keyword>
<evidence type="ECO:0000256" key="3">
    <source>
        <dbReference type="ARBA" id="ARBA00022679"/>
    </source>
</evidence>
<dbReference type="GO" id="GO:0019543">
    <property type="term" value="P:propionate catabolic process"/>
    <property type="evidence" value="ECO:0007669"/>
    <property type="project" value="InterPro"/>
</dbReference>
<evidence type="ECO:0000256" key="5">
    <source>
        <dbReference type="ARBA" id="ARBA00022777"/>
    </source>
</evidence>
<evidence type="ECO:0000313" key="8">
    <source>
        <dbReference type="EMBL" id="MBB6054633.1"/>
    </source>
</evidence>
<dbReference type="EMBL" id="JACHGR010000002">
    <property type="protein sequence ID" value="MBB6054633.1"/>
    <property type="molecule type" value="Genomic_DNA"/>
</dbReference>
<comment type="similarity">
    <text evidence="7">Belongs to the acetokinase family. PduW subfamily.</text>
</comment>
<protein>
    <recommendedName>
        <fullName evidence="7">Propionate kinase</fullName>
        <ecNumber evidence="7">2.7.2.15</ecNumber>
    </recommendedName>
</protein>
<dbReference type="GO" id="GO:0005737">
    <property type="term" value="C:cytoplasm"/>
    <property type="evidence" value="ECO:0007669"/>
    <property type="project" value="UniProtKB-SubCell"/>
</dbReference>
<comment type="subcellular location">
    <subcellularLocation>
        <location evidence="7">Cytoplasm</location>
    </subcellularLocation>
</comment>
<dbReference type="GO" id="GO:0008980">
    <property type="term" value="F:propionate kinase activity"/>
    <property type="evidence" value="ECO:0007669"/>
    <property type="project" value="UniProtKB-UniRule"/>
</dbReference>
<evidence type="ECO:0000256" key="6">
    <source>
        <dbReference type="ARBA" id="ARBA00022840"/>
    </source>
</evidence>
<comment type="catalytic activity">
    <reaction evidence="7">
        <text>propanoate + ATP = propanoyl phosphate + ADP</text>
        <dbReference type="Rhea" id="RHEA:23148"/>
        <dbReference type="ChEBI" id="CHEBI:17272"/>
        <dbReference type="ChEBI" id="CHEBI:30616"/>
        <dbReference type="ChEBI" id="CHEBI:58933"/>
        <dbReference type="ChEBI" id="CHEBI:456216"/>
        <dbReference type="EC" id="2.7.2.15"/>
    </reaction>
</comment>
<dbReference type="UniPathway" id="UPA00621"/>
<dbReference type="GO" id="GO:0051144">
    <property type="term" value="P:1,2-propanediol catabolic process"/>
    <property type="evidence" value="ECO:0007669"/>
    <property type="project" value="UniProtKB-UniPathway"/>
</dbReference>
<keyword evidence="9" id="KW-1185">Reference proteome</keyword>
<dbReference type="PANTHER" id="PTHR21060">
    <property type="entry name" value="ACETATE KINASE"/>
    <property type="match status" value="1"/>
</dbReference>
<dbReference type="GO" id="GO:0006083">
    <property type="term" value="P:acetate metabolic process"/>
    <property type="evidence" value="ECO:0007669"/>
    <property type="project" value="TreeGrafter"/>
</dbReference>
<sequence>MSQKIMAINAGSSSLKFQLFSMPDEQVITKGLIERIGKQDAIFTIEFAGQKQKETLPVSDHQQAVDHLLKVLLDHQIIRSLDEISGVGHRVAHGGEAFRDSALIDDAALYEIEQLSILAPLHNPVNAIGIRAFLKALPHAKAVAVFDTSFHQTMAPDTYLYPLPYRYYTELGIRRYGFHGTSHKYVSQVCAEKMDTPLSELRIISCHLGNGSSICAIQHGRSVNTSMGFTPLAGVMMGTRCGDIDPSIMPFIAQREAKTPDEMNLLINNESGLLGVSGVSNDYRDVEQAAKNGNPQAQLALRMFANRIRDFIGSYIAHMGGLDALIFTGGIGENSRTARAAICHALDYLGISLDAGKNNSNETFIQQSAAPVSIAVINTNEELMIARDVMRV</sequence>